<accession>A0A4Y2UE84</accession>
<keyword evidence="3" id="KW-1185">Reference proteome</keyword>
<feature type="non-terminal residue" evidence="2">
    <location>
        <position position="1"/>
    </location>
</feature>
<dbReference type="EMBL" id="BGPR01035472">
    <property type="protein sequence ID" value="GBO10321.1"/>
    <property type="molecule type" value="Genomic_DNA"/>
</dbReference>
<feature type="region of interest" description="Disordered" evidence="1">
    <location>
        <begin position="69"/>
        <end position="107"/>
    </location>
</feature>
<name>A0A4Y2UE84_ARAVE</name>
<sequence>VEEALCGHPAGRVHERGLGPMPGAERVQRGQLGRQEAQRLLLEVHLVPEGGHLPEQLQDAPVLLHHLGRQEGRHPSGHGQRGHLAGVDGSHQGHPLAAQPGRPAREE</sequence>
<feature type="region of interest" description="Disordered" evidence="1">
    <location>
        <begin position="1"/>
        <end position="25"/>
    </location>
</feature>
<proteinExistence type="predicted"/>
<evidence type="ECO:0000313" key="3">
    <source>
        <dbReference type="Proteomes" id="UP000499080"/>
    </source>
</evidence>
<organism evidence="2 3">
    <name type="scientific">Araneus ventricosus</name>
    <name type="common">Orbweaver spider</name>
    <name type="synonym">Epeira ventricosa</name>
    <dbReference type="NCBI Taxonomy" id="182803"/>
    <lineage>
        <taxon>Eukaryota</taxon>
        <taxon>Metazoa</taxon>
        <taxon>Ecdysozoa</taxon>
        <taxon>Arthropoda</taxon>
        <taxon>Chelicerata</taxon>
        <taxon>Arachnida</taxon>
        <taxon>Araneae</taxon>
        <taxon>Araneomorphae</taxon>
        <taxon>Entelegynae</taxon>
        <taxon>Araneoidea</taxon>
        <taxon>Araneidae</taxon>
        <taxon>Araneus</taxon>
    </lineage>
</organism>
<dbReference type="Proteomes" id="UP000499080">
    <property type="component" value="Unassembled WGS sequence"/>
</dbReference>
<reference evidence="2 3" key="1">
    <citation type="journal article" date="2019" name="Sci. Rep.">
        <title>Orb-weaving spider Araneus ventricosus genome elucidates the spidroin gene catalogue.</title>
        <authorList>
            <person name="Kono N."/>
            <person name="Nakamura H."/>
            <person name="Ohtoshi R."/>
            <person name="Moran D.A.P."/>
            <person name="Shinohara A."/>
            <person name="Yoshida Y."/>
            <person name="Fujiwara M."/>
            <person name="Mori M."/>
            <person name="Tomita M."/>
            <person name="Arakawa K."/>
        </authorList>
    </citation>
    <scope>NUCLEOTIDE SEQUENCE [LARGE SCALE GENOMIC DNA]</scope>
</reference>
<dbReference type="AlphaFoldDB" id="A0A4Y2UE84"/>
<protein>
    <submittedName>
        <fullName evidence="2">Uncharacterized protein</fullName>
    </submittedName>
</protein>
<gene>
    <name evidence="2" type="ORF">AVEN_20970_1</name>
</gene>
<evidence type="ECO:0000256" key="1">
    <source>
        <dbReference type="SAM" id="MobiDB-lite"/>
    </source>
</evidence>
<evidence type="ECO:0000313" key="2">
    <source>
        <dbReference type="EMBL" id="GBO10321.1"/>
    </source>
</evidence>
<comment type="caution">
    <text evidence="2">The sequence shown here is derived from an EMBL/GenBank/DDBJ whole genome shotgun (WGS) entry which is preliminary data.</text>
</comment>